<proteinExistence type="inferred from homology"/>
<gene>
    <name evidence="3" type="ORF">BK138_18525</name>
</gene>
<evidence type="ECO:0000256" key="1">
    <source>
        <dbReference type="ARBA" id="ARBA00006817"/>
    </source>
</evidence>
<evidence type="ECO:0000313" key="4">
    <source>
        <dbReference type="Proteomes" id="UP000187172"/>
    </source>
</evidence>
<dbReference type="RefSeq" id="WP_076171618.1">
    <property type="nucleotide sequence ID" value="NZ_MRTP01000004.1"/>
</dbReference>
<dbReference type="InterPro" id="IPR023393">
    <property type="entry name" value="START-like_dom_sf"/>
</dbReference>
<protein>
    <recommendedName>
        <fullName evidence="2">Activator of Hsp90 ATPase homologue 1/2-like C-terminal domain-containing protein</fullName>
    </recommendedName>
</protein>
<dbReference type="EMBL" id="MRTP01000004">
    <property type="protein sequence ID" value="OMF53812.1"/>
    <property type="molecule type" value="Genomic_DNA"/>
</dbReference>
<comment type="caution">
    <text evidence="3">The sequence shown here is derived from an EMBL/GenBank/DDBJ whole genome shotgun (WGS) entry which is preliminary data.</text>
</comment>
<dbReference type="AlphaFoldDB" id="A0A1R1EPY5"/>
<keyword evidence="4" id="KW-1185">Reference proteome</keyword>
<accession>A0A1R1EPY5</accession>
<comment type="similarity">
    <text evidence="1">Belongs to the AHA1 family.</text>
</comment>
<dbReference type="Pfam" id="PF08327">
    <property type="entry name" value="AHSA1"/>
    <property type="match status" value="1"/>
</dbReference>
<evidence type="ECO:0000259" key="2">
    <source>
        <dbReference type="Pfam" id="PF08327"/>
    </source>
</evidence>
<sequence>MTIKHEILIEKELDLVWRAWTEEDRVKAWLAPAARIEPWEGGRYELYPNPNDQTPTGCKLLKYEKPRVLQFEWKGPEIFAETMNLDGDLTMVQVNFKQLEDLTRLSVMHIGWKNTPQGMAARQWHVRTWLQLLDELKAGIESEDHILSRP</sequence>
<feature type="domain" description="Activator of Hsp90 ATPase homologue 1/2-like C-terminal" evidence="2">
    <location>
        <begin position="14"/>
        <end position="138"/>
    </location>
</feature>
<organism evidence="3 4">
    <name type="scientific">Paenibacillus rhizosphaerae</name>
    <dbReference type="NCBI Taxonomy" id="297318"/>
    <lineage>
        <taxon>Bacteria</taxon>
        <taxon>Bacillati</taxon>
        <taxon>Bacillota</taxon>
        <taxon>Bacilli</taxon>
        <taxon>Bacillales</taxon>
        <taxon>Paenibacillaceae</taxon>
        <taxon>Paenibacillus</taxon>
    </lineage>
</organism>
<dbReference type="SUPFAM" id="SSF55961">
    <property type="entry name" value="Bet v1-like"/>
    <property type="match status" value="1"/>
</dbReference>
<dbReference type="Gene3D" id="3.30.530.20">
    <property type="match status" value="1"/>
</dbReference>
<reference evidence="3 4" key="1">
    <citation type="submission" date="2016-11" db="EMBL/GenBank/DDBJ databases">
        <title>Paenibacillus species isolates.</title>
        <authorList>
            <person name="Beno S.M."/>
        </authorList>
    </citation>
    <scope>NUCLEOTIDE SEQUENCE [LARGE SCALE GENOMIC DNA]</scope>
    <source>
        <strain evidence="3 4">FSL R5-0378</strain>
    </source>
</reference>
<name>A0A1R1EPY5_9BACL</name>
<dbReference type="CDD" id="cd07814">
    <property type="entry name" value="SRPBCC_CalC_Aha1-like"/>
    <property type="match status" value="1"/>
</dbReference>
<dbReference type="Proteomes" id="UP000187172">
    <property type="component" value="Unassembled WGS sequence"/>
</dbReference>
<evidence type="ECO:0000313" key="3">
    <source>
        <dbReference type="EMBL" id="OMF53812.1"/>
    </source>
</evidence>
<dbReference type="InterPro" id="IPR013538">
    <property type="entry name" value="ASHA1/2-like_C"/>
</dbReference>